<dbReference type="PANTHER" id="PTHR34289:SF8">
    <property type="entry name" value="DUF819 DOMAIN-CONTAINING PROTEIN"/>
    <property type="match status" value="1"/>
</dbReference>
<organism evidence="2 3">
    <name type="scientific">Bacillus oleivorans</name>
    <dbReference type="NCBI Taxonomy" id="1448271"/>
    <lineage>
        <taxon>Bacteria</taxon>
        <taxon>Bacillati</taxon>
        <taxon>Bacillota</taxon>
        <taxon>Bacilli</taxon>
        <taxon>Bacillales</taxon>
        <taxon>Bacillaceae</taxon>
        <taxon>Bacillus</taxon>
    </lineage>
</organism>
<accession>A0A285CU61</accession>
<proteinExistence type="predicted"/>
<dbReference type="Pfam" id="PF05684">
    <property type="entry name" value="DUF819"/>
    <property type="match status" value="1"/>
</dbReference>
<dbReference type="AlphaFoldDB" id="A0A285CU61"/>
<protein>
    <submittedName>
        <fullName evidence="2">Uncharacterized membrane protein</fullName>
    </submittedName>
</protein>
<keyword evidence="1" id="KW-1133">Transmembrane helix</keyword>
<keyword evidence="1" id="KW-0472">Membrane</keyword>
<feature type="transmembrane region" description="Helical" evidence="1">
    <location>
        <begin position="220"/>
        <end position="245"/>
    </location>
</feature>
<dbReference type="Proteomes" id="UP000219546">
    <property type="component" value="Unassembled WGS sequence"/>
</dbReference>
<feature type="transmembrane region" description="Helical" evidence="1">
    <location>
        <begin position="376"/>
        <end position="402"/>
    </location>
</feature>
<dbReference type="InterPro" id="IPR008537">
    <property type="entry name" value="DUF819"/>
</dbReference>
<keyword evidence="3" id="KW-1185">Reference proteome</keyword>
<feature type="transmembrane region" description="Helical" evidence="1">
    <location>
        <begin position="321"/>
        <end position="339"/>
    </location>
</feature>
<dbReference type="OrthoDB" id="653763at2"/>
<feature type="transmembrane region" description="Helical" evidence="1">
    <location>
        <begin position="65"/>
        <end position="82"/>
    </location>
</feature>
<feature type="transmembrane region" description="Helical" evidence="1">
    <location>
        <begin position="94"/>
        <end position="116"/>
    </location>
</feature>
<feature type="transmembrane region" description="Helical" evidence="1">
    <location>
        <begin position="12"/>
        <end position="28"/>
    </location>
</feature>
<feature type="transmembrane region" description="Helical" evidence="1">
    <location>
        <begin position="164"/>
        <end position="182"/>
    </location>
</feature>
<keyword evidence="1" id="KW-0812">Transmembrane</keyword>
<sequence length="406" mass="44632">MESLIKPDETWLLWAFLAAWAAFSIYLEQKYKWASKVSGAIIALVGAMILANLNIIPTASPVYDAVWVYVIPLAIPLLLFQANLKKIWNESGKLLIIFLISSIGTVAGVTVAFITLKDYIPVLDKIGAVMTGSYIGGGVNFAALAAKFETPGEMVSAATVADNFLMAIYFFVLIAIPSISFFRNKFKTPYIDQVEKNGTNEGETQSSAYWKRKDISLKDIAFALGSSFVIVAVSFKLAQVFNGWIPSEETGNTFHVILDGIFGDKYLMLTTITVLLVTFFHRFFERINGAQELGTYLIYLFFVVIGVPASLPLLIEAAPLLLVFVAIIVLGNMVITFFFGRLFKFNLEEMILASNANVGGPTTAAAMAVSRGWTDLIAPIMLVGTLGYIIGNYIGSFMGYWFQSMM</sequence>
<dbReference type="PANTHER" id="PTHR34289">
    <property type="entry name" value="PROTEIN, PUTATIVE (DUF819)-RELATED"/>
    <property type="match status" value="1"/>
</dbReference>
<gene>
    <name evidence="2" type="ORF">SAMN05877753_104146</name>
</gene>
<evidence type="ECO:0000256" key="1">
    <source>
        <dbReference type="SAM" id="Phobius"/>
    </source>
</evidence>
<evidence type="ECO:0000313" key="3">
    <source>
        <dbReference type="Proteomes" id="UP000219546"/>
    </source>
</evidence>
<dbReference type="RefSeq" id="WP_097158549.1">
    <property type="nucleotide sequence ID" value="NZ_JBEPMQ010000010.1"/>
</dbReference>
<feature type="transmembrane region" description="Helical" evidence="1">
    <location>
        <begin position="296"/>
        <end position="315"/>
    </location>
</feature>
<name>A0A285CU61_9BACI</name>
<dbReference type="EMBL" id="OAOP01000004">
    <property type="protein sequence ID" value="SNX70493.1"/>
    <property type="molecule type" value="Genomic_DNA"/>
</dbReference>
<feature type="transmembrane region" description="Helical" evidence="1">
    <location>
        <begin position="40"/>
        <end position="59"/>
    </location>
</feature>
<feature type="transmembrane region" description="Helical" evidence="1">
    <location>
        <begin position="265"/>
        <end position="284"/>
    </location>
</feature>
<reference evidence="2 3" key="1">
    <citation type="submission" date="2017-08" db="EMBL/GenBank/DDBJ databases">
        <authorList>
            <person name="de Groot N.N."/>
        </authorList>
    </citation>
    <scope>NUCLEOTIDE SEQUENCE [LARGE SCALE GENOMIC DNA]</scope>
    <source>
        <strain evidence="2 3">JC228</strain>
    </source>
</reference>
<evidence type="ECO:0000313" key="2">
    <source>
        <dbReference type="EMBL" id="SNX70493.1"/>
    </source>
</evidence>